<dbReference type="KEGG" id="dmm:dnm_035740"/>
<accession>A0A975GN96</accession>
<name>A0A975GN96_9BACT</name>
<protein>
    <submittedName>
        <fullName evidence="1">Uncharacterized protein</fullName>
    </submittedName>
</protein>
<gene>
    <name evidence="1" type="ORF">dnm_035740</name>
</gene>
<evidence type="ECO:0000313" key="2">
    <source>
        <dbReference type="Proteomes" id="UP000663722"/>
    </source>
</evidence>
<dbReference type="AlphaFoldDB" id="A0A975GN96"/>
<dbReference type="Proteomes" id="UP000663722">
    <property type="component" value="Chromosome"/>
</dbReference>
<proteinExistence type="predicted"/>
<sequence>MLFYVLYLFSFFRDSNDKISYYGLKPNQLMYDFFSATIRNRILAGKFVFNICQR</sequence>
<dbReference type="EMBL" id="CP061800">
    <property type="protein sequence ID" value="QTA87540.1"/>
    <property type="molecule type" value="Genomic_DNA"/>
</dbReference>
<keyword evidence="2" id="KW-1185">Reference proteome</keyword>
<organism evidence="1 2">
    <name type="scientific">Desulfonema magnum</name>
    <dbReference type="NCBI Taxonomy" id="45655"/>
    <lineage>
        <taxon>Bacteria</taxon>
        <taxon>Pseudomonadati</taxon>
        <taxon>Thermodesulfobacteriota</taxon>
        <taxon>Desulfobacteria</taxon>
        <taxon>Desulfobacterales</taxon>
        <taxon>Desulfococcaceae</taxon>
        <taxon>Desulfonema</taxon>
    </lineage>
</organism>
<reference evidence="1" key="1">
    <citation type="journal article" date="2021" name="Microb. Physiol.">
        <title>Proteogenomic Insights into the Physiology of Marine, Sulfate-Reducing, Filamentous Desulfonema limicola and Desulfonema magnum.</title>
        <authorList>
            <person name="Schnaars V."/>
            <person name="Wohlbrand L."/>
            <person name="Scheve S."/>
            <person name="Hinrichs C."/>
            <person name="Reinhardt R."/>
            <person name="Rabus R."/>
        </authorList>
    </citation>
    <scope>NUCLEOTIDE SEQUENCE</scope>
    <source>
        <strain evidence="1">4be13</strain>
    </source>
</reference>
<evidence type="ECO:0000313" key="1">
    <source>
        <dbReference type="EMBL" id="QTA87540.1"/>
    </source>
</evidence>